<evidence type="ECO:0008006" key="3">
    <source>
        <dbReference type="Google" id="ProtNLM"/>
    </source>
</evidence>
<comment type="caution">
    <text evidence="1">The sequence shown here is derived from an EMBL/GenBank/DDBJ whole genome shotgun (WGS) entry which is preliminary data.</text>
</comment>
<sequence length="622" mass="68291">MKRLLPISITLLITALAGCGEESDEPPVDGRDFDAQGFSEPAPYTGRVIDGYLHNARVWLDMDGDSQYTPGPMTIKNQYGTEITLPNGEPTAMSGEDGRFSLDISELVQDPSVSPDIDPREYPLFAVTLPGQTLEQTRMGDVPLKDAYMLSAPPGVRNVTPLSTLVRLRREIGVRDLTATTTELADALGNVNLVSDYVKSGDHRAHAYARAFARFMASQFPETSARLLRNGDGRERFMSEEGIFLLGVSFVRHALDVVKVVDEAASQGSYENIDVDELVLPEVRIELGDPVILERQTVFARGEGDELPASMSNLSVSAELVFDYSEDGRVESITAHGCMMPSLREMARLINAQGKIADTGTQWMPGISLSQQSAIFYEDEGPDERLIFDWENRRATFETTTTCHPGLAASSSLGGTAAISYKWDMVDAKVQSLTATSMSGDRKEVLEPDYLTVSLPSDDSPVAFLGFSRLVDGVEKEIVTLSSSVESCEPDDAEFSLAVTDRQPFTVAGSMPQPDGFSSLAIEFDTRYGHPRPLRFGFLDENMASTPGVNSTEGFDWAFYYPSEVSTEFVDDQPNLIATAYLNRYGGSRACGREFEREPSAAYARVSYSYQRLSEYLTGLVE</sequence>
<accession>A0ABT7I931</accession>
<keyword evidence="2" id="KW-1185">Reference proteome</keyword>
<proteinExistence type="predicted"/>
<reference evidence="1 2" key="1">
    <citation type="submission" date="2023-06" db="EMBL/GenBank/DDBJ databases">
        <title>Marinobacter azerbaijanicus a moderately halophilic, isolated from Urmia Lake in Azerbaijan region of Iran.</title>
        <authorList>
            <person name="Sanchez-Porro C."/>
            <person name="Aghdam E.M."/>
            <person name="Saheb S.M."/>
            <person name="Tarhriz V."/>
            <person name="Kazemi E."/>
            <person name="Ammozegar M.A."/>
            <person name="Ventosa A."/>
            <person name="Hejazi M.S."/>
        </authorList>
    </citation>
    <scope>NUCLEOTIDE SEQUENCE [LARGE SCALE GENOMIC DNA]</scope>
    <source>
        <strain evidence="1 2">TBZ242</strain>
    </source>
</reference>
<protein>
    <recommendedName>
        <fullName evidence="3">Lipoprotein</fullName>
    </recommendedName>
</protein>
<name>A0ABT7I931_9GAMM</name>
<dbReference type="RefSeq" id="WP_285389607.1">
    <property type="nucleotide sequence ID" value="NZ_JASSVS010000002.1"/>
</dbReference>
<dbReference type="PROSITE" id="PS51257">
    <property type="entry name" value="PROKAR_LIPOPROTEIN"/>
    <property type="match status" value="1"/>
</dbReference>
<gene>
    <name evidence="1" type="ORF">QPM17_05925</name>
</gene>
<dbReference type="Proteomes" id="UP001227964">
    <property type="component" value="Unassembled WGS sequence"/>
</dbReference>
<dbReference type="EMBL" id="JASSVS010000002">
    <property type="protein sequence ID" value="MDL0430652.1"/>
    <property type="molecule type" value="Genomic_DNA"/>
</dbReference>
<organism evidence="1 2">
    <name type="scientific">Marinobacter azerbaijanicus</name>
    <dbReference type="NCBI Taxonomy" id="3050455"/>
    <lineage>
        <taxon>Bacteria</taxon>
        <taxon>Pseudomonadati</taxon>
        <taxon>Pseudomonadota</taxon>
        <taxon>Gammaproteobacteria</taxon>
        <taxon>Pseudomonadales</taxon>
        <taxon>Marinobacteraceae</taxon>
        <taxon>Marinobacter</taxon>
    </lineage>
</organism>
<evidence type="ECO:0000313" key="1">
    <source>
        <dbReference type="EMBL" id="MDL0430652.1"/>
    </source>
</evidence>
<evidence type="ECO:0000313" key="2">
    <source>
        <dbReference type="Proteomes" id="UP001227964"/>
    </source>
</evidence>